<evidence type="ECO:0000313" key="5">
    <source>
        <dbReference type="Proteomes" id="UP001482520"/>
    </source>
</evidence>
<evidence type="ECO:0000256" key="2">
    <source>
        <dbReference type="ARBA" id="ARBA00022967"/>
    </source>
</evidence>
<dbReference type="Proteomes" id="UP001482520">
    <property type="component" value="Unassembled WGS sequence"/>
</dbReference>
<organism evidence="4 5">
    <name type="scientific">Nocardioides kribbensis</name>
    <dbReference type="NCBI Taxonomy" id="305517"/>
    <lineage>
        <taxon>Bacteria</taxon>
        <taxon>Bacillati</taxon>
        <taxon>Actinomycetota</taxon>
        <taxon>Actinomycetes</taxon>
        <taxon>Propionibacteriales</taxon>
        <taxon>Nocardioidaceae</taxon>
        <taxon>Nocardioides</taxon>
    </lineage>
</organism>
<dbReference type="RefSeq" id="WP_349803431.1">
    <property type="nucleotide sequence ID" value="NZ_JBEGDP010000001.1"/>
</dbReference>
<dbReference type="InterPro" id="IPR027256">
    <property type="entry name" value="P-typ_ATPase_IB"/>
</dbReference>
<protein>
    <submittedName>
        <fullName evidence="4">Heavy metal-associated domain-containing protein</fullName>
    </submittedName>
</protein>
<dbReference type="InterPro" id="IPR017969">
    <property type="entry name" value="Heavy-metal-associated_CS"/>
</dbReference>
<keyword evidence="1" id="KW-0479">Metal-binding</keyword>
<gene>
    <name evidence="4" type="ORF">V6R90_00485</name>
</gene>
<evidence type="ECO:0000313" key="4">
    <source>
        <dbReference type="EMBL" id="MEQ7845734.1"/>
    </source>
</evidence>
<accession>A0ABV1NTA9</accession>
<comment type="caution">
    <text evidence="4">The sequence shown here is derived from an EMBL/GenBank/DDBJ whole genome shotgun (WGS) entry which is preliminary data.</text>
</comment>
<sequence length="67" mass="7187">MNTNTYRVEGMTCGSCAGKVSDRVEQIPGVQDIDVDLATGQITLTSDTELDDDTVRDAVRDAGYTMA</sequence>
<evidence type="ECO:0000256" key="1">
    <source>
        <dbReference type="ARBA" id="ARBA00022723"/>
    </source>
</evidence>
<reference evidence="4 5" key="1">
    <citation type="submission" date="2024-02" db="EMBL/GenBank/DDBJ databases">
        <title>Full genome sequence of Nocardioides kribbensis.</title>
        <authorList>
            <person name="Poletto B.L."/>
            <person name="Silva G."/>
            <person name="Galante D."/>
            <person name="Campos K.R."/>
            <person name="Santos M.B.N."/>
            <person name="Sacchi C.T."/>
        </authorList>
    </citation>
    <scope>NUCLEOTIDE SEQUENCE [LARGE SCALE GENOMIC DNA]</scope>
    <source>
        <strain evidence="4 5">O4R</strain>
    </source>
</reference>
<feature type="domain" description="HMA" evidence="3">
    <location>
        <begin position="2"/>
        <end position="67"/>
    </location>
</feature>
<evidence type="ECO:0000259" key="3">
    <source>
        <dbReference type="PROSITE" id="PS50846"/>
    </source>
</evidence>
<dbReference type="PROSITE" id="PS01047">
    <property type="entry name" value="HMA_1"/>
    <property type="match status" value="1"/>
</dbReference>
<dbReference type="SUPFAM" id="SSF55008">
    <property type="entry name" value="HMA, heavy metal-associated domain"/>
    <property type="match status" value="1"/>
</dbReference>
<dbReference type="CDD" id="cd00371">
    <property type="entry name" value="HMA"/>
    <property type="match status" value="1"/>
</dbReference>
<dbReference type="PRINTS" id="PR00941">
    <property type="entry name" value="CDATPASE"/>
</dbReference>
<keyword evidence="2" id="KW-1278">Translocase</keyword>
<dbReference type="InterPro" id="IPR006121">
    <property type="entry name" value="HMA_dom"/>
</dbReference>
<dbReference type="Gene3D" id="3.30.70.100">
    <property type="match status" value="1"/>
</dbReference>
<dbReference type="Pfam" id="PF00403">
    <property type="entry name" value="HMA"/>
    <property type="match status" value="1"/>
</dbReference>
<proteinExistence type="predicted"/>
<keyword evidence="5" id="KW-1185">Reference proteome</keyword>
<name>A0ABV1NTA9_9ACTN</name>
<dbReference type="EMBL" id="JBEGDP010000001">
    <property type="protein sequence ID" value="MEQ7845734.1"/>
    <property type="molecule type" value="Genomic_DNA"/>
</dbReference>
<dbReference type="PROSITE" id="PS50846">
    <property type="entry name" value="HMA_2"/>
    <property type="match status" value="1"/>
</dbReference>
<dbReference type="InterPro" id="IPR036163">
    <property type="entry name" value="HMA_dom_sf"/>
</dbReference>